<comment type="cofactor">
    <cofactor evidence="9">
        <name>Zn(2+)</name>
        <dbReference type="ChEBI" id="CHEBI:29105"/>
    </cofactor>
    <text evidence="9">Binds 1 zinc ion per subunit.</text>
</comment>
<feature type="binding site" evidence="9">
    <location>
        <position position="64"/>
    </location>
    <ligand>
        <name>substrate</name>
    </ligand>
</feature>
<feature type="binding site" evidence="9">
    <location>
        <position position="170"/>
    </location>
    <ligand>
        <name>substrate</name>
    </ligand>
</feature>
<keyword evidence="12" id="KW-1185">Reference proteome</keyword>
<dbReference type="GO" id="GO:0097367">
    <property type="term" value="F:carbohydrate derivative binding"/>
    <property type="evidence" value="ECO:0007669"/>
    <property type="project" value="InterPro"/>
</dbReference>
<feature type="binding site" evidence="9">
    <location>
        <begin position="118"/>
        <end position="120"/>
    </location>
    <ligand>
        <name>substrate</name>
    </ligand>
</feature>
<dbReference type="Proteomes" id="UP000032233">
    <property type="component" value="Unassembled WGS sequence"/>
</dbReference>
<comment type="miscellaneous">
    <text evidence="9">The reaction produces a racemic mixture of D-glycero-alpha-D-manno-heptose 7-phosphate and D-glycero-beta-D-manno-heptose 7-phosphate.</text>
</comment>
<evidence type="ECO:0000256" key="5">
    <source>
        <dbReference type="ARBA" id="ARBA00022723"/>
    </source>
</evidence>
<comment type="similarity">
    <text evidence="3 9">Belongs to the SIS family. GmhA subfamily.</text>
</comment>
<name>A0A0D2GB14_9BACT</name>
<comment type="function">
    <text evidence="9">Catalyzes the isomerization of sedoheptulose 7-phosphate in D-glycero-D-manno-heptose 7-phosphate.</text>
</comment>
<sequence>MENNLCASFEVGLNLLKDFISDKNEMSKVEEVAARLALAYRQGCKTLICGNGGSACDAMHFAEELTGKFRKPRPALPALALTDPGHLTCVGNDYGYDMVFARGVEAHGKRGDFLIALSTSGNSANVVKAVEAATEKGMEVVSFLGGDGGVLADMPGTKFIIKAATSDRIQELHMMILHILIEGVERRLFPENYK</sequence>
<evidence type="ECO:0000256" key="9">
    <source>
        <dbReference type="HAMAP-Rule" id="MF_00067"/>
    </source>
</evidence>
<dbReference type="InterPro" id="IPR004515">
    <property type="entry name" value="Phosphoheptose_Isoase"/>
</dbReference>
<dbReference type="GO" id="GO:0005975">
    <property type="term" value="P:carbohydrate metabolic process"/>
    <property type="evidence" value="ECO:0007669"/>
    <property type="project" value="UniProtKB-UniRule"/>
</dbReference>
<keyword evidence="7 9" id="KW-0413">Isomerase</keyword>
<keyword evidence="8 9" id="KW-0119">Carbohydrate metabolism</keyword>
<accession>A0A0D2GB14</accession>
<evidence type="ECO:0000256" key="7">
    <source>
        <dbReference type="ARBA" id="ARBA00023235"/>
    </source>
</evidence>
<dbReference type="Pfam" id="PF13580">
    <property type="entry name" value="SIS_2"/>
    <property type="match status" value="1"/>
</dbReference>
<dbReference type="GO" id="GO:0008968">
    <property type="term" value="F:D-sedoheptulose 7-phosphate isomerase activity"/>
    <property type="evidence" value="ECO:0007669"/>
    <property type="project" value="UniProtKB-UniRule"/>
</dbReference>
<dbReference type="InterPro" id="IPR050099">
    <property type="entry name" value="SIS_GmhA/DiaA_subfam"/>
</dbReference>
<protein>
    <recommendedName>
        <fullName evidence="9">Phosphoheptose isomerase</fullName>
        <ecNumber evidence="9">5.3.1.28</ecNumber>
    </recommendedName>
    <alternativeName>
        <fullName evidence="9">Sedoheptulose 7-phosphate isomerase</fullName>
    </alternativeName>
</protein>
<evidence type="ECO:0000256" key="3">
    <source>
        <dbReference type="ARBA" id="ARBA00009894"/>
    </source>
</evidence>
<evidence type="ECO:0000259" key="10">
    <source>
        <dbReference type="PROSITE" id="PS51464"/>
    </source>
</evidence>
<dbReference type="OrthoDB" id="9810929at2"/>
<organism evidence="11 12">
    <name type="scientific">Dethiosulfatarculus sandiegensis</name>
    <dbReference type="NCBI Taxonomy" id="1429043"/>
    <lineage>
        <taxon>Bacteria</taxon>
        <taxon>Pseudomonadati</taxon>
        <taxon>Thermodesulfobacteriota</taxon>
        <taxon>Desulfarculia</taxon>
        <taxon>Desulfarculales</taxon>
        <taxon>Desulfarculaceae</taxon>
        <taxon>Dethiosulfatarculus</taxon>
    </lineage>
</organism>
<dbReference type="InterPro" id="IPR046348">
    <property type="entry name" value="SIS_dom_sf"/>
</dbReference>
<dbReference type="Gene3D" id="3.40.50.10490">
    <property type="entry name" value="Glucose-6-phosphate isomerase like protein, domain 1"/>
    <property type="match status" value="1"/>
</dbReference>
<gene>
    <name evidence="9" type="primary">gmhA</name>
    <name evidence="11" type="ORF">X474_21160</name>
</gene>
<dbReference type="PANTHER" id="PTHR30390">
    <property type="entry name" value="SEDOHEPTULOSE 7-PHOSPHATE ISOMERASE / DNAA INITIATOR-ASSOCIATING FACTOR FOR REPLICATION INITIATION"/>
    <property type="match status" value="1"/>
</dbReference>
<evidence type="ECO:0000313" key="12">
    <source>
        <dbReference type="Proteomes" id="UP000032233"/>
    </source>
</evidence>
<feature type="binding site" evidence="9">
    <location>
        <position position="178"/>
    </location>
    <ligand>
        <name>Zn(2+)</name>
        <dbReference type="ChEBI" id="CHEBI:29105"/>
    </ligand>
</feature>
<proteinExistence type="inferred from homology"/>
<dbReference type="PROSITE" id="PS51464">
    <property type="entry name" value="SIS"/>
    <property type="match status" value="1"/>
</dbReference>
<evidence type="ECO:0000256" key="8">
    <source>
        <dbReference type="ARBA" id="ARBA00023277"/>
    </source>
</evidence>
<dbReference type="InParanoid" id="A0A0D2GB14"/>
<keyword evidence="4 9" id="KW-0963">Cytoplasm</keyword>
<evidence type="ECO:0000256" key="6">
    <source>
        <dbReference type="ARBA" id="ARBA00022833"/>
    </source>
</evidence>
<keyword evidence="5 9" id="KW-0479">Metal-binding</keyword>
<feature type="binding site" evidence="9">
    <location>
        <begin position="92"/>
        <end position="93"/>
    </location>
    <ligand>
        <name>substrate</name>
    </ligand>
</feature>
<keyword evidence="6 9" id="KW-0862">Zinc</keyword>
<evidence type="ECO:0000256" key="1">
    <source>
        <dbReference type="ARBA" id="ARBA00000348"/>
    </source>
</evidence>
<dbReference type="RefSeq" id="WP_044351177.1">
    <property type="nucleotide sequence ID" value="NZ_AZAC01000035.1"/>
</dbReference>
<comment type="catalytic activity">
    <reaction evidence="1 9">
        <text>2 D-sedoheptulose 7-phosphate = D-glycero-alpha-D-manno-heptose 7-phosphate + D-glycero-beta-D-manno-heptose 7-phosphate</text>
        <dbReference type="Rhea" id="RHEA:27489"/>
        <dbReference type="ChEBI" id="CHEBI:57483"/>
        <dbReference type="ChEBI" id="CHEBI:60203"/>
        <dbReference type="ChEBI" id="CHEBI:60204"/>
        <dbReference type="EC" id="5.3.1.28"/>
    </reaction>
</comment>
<dbReference type="AlphaFoldDB" id="A0A0D2GB14"/>
<comment type="caution">
    <text evidence="11">The sequence shown here is derived from an EMBL/GenBank/DDBJ whole genome shotgun (WGS) entry which is preliminary data.</text>
</comment>
<dbReference type="HAMAP" id="MF_00067">
    <property type="entry name" value="GmhA"/>
    <property type="match status" value="1"/>
</dbReference>
<evidence type="ECO:0000256" key="4">
    <source>
        <dbReference type="ARBA" id="ARBA00022490"/>
    </source>
</evidence>
<dbReference type="EC" id="5.3.1.28" evidence="9"/>
<dbReference type="EMBL" id="AZAC01000035">
    <property type="protein sequence ID" value="KIX12012.1"/>
    <property type="molecule type" value="Genomic_DNA"/>
</dbReference>
<dbReference type="GO" id="GO:0008270">
    <property type="term" value="F:zinc ion binding"/>
    <property type="evidence" value="ECO:0007669"/>
    <property type="project" value="UniProtKB-UniRule"/>
</dbReference>
<dbReference type="UniPathway" id="UPA00041">
    <property type="reaction ID" value="UER00436"/>
</dbReference>
<feature type="binding site" evidence="9">
    <location>
        <position position="123"/>
    </location>
    <ligand>
        <name>substrate</name>
    </ligand>
</feature>
<evidence type="ECO:0000313" key="11">
    <source>
        <dbReference type="EMBL" id="KIX12012.1"/>
    </source>
</evidence>
<dbReference type="PANTHER" id="PTHR30390:SF7">
    <property type="entry name" value="PHOSPHOHEPTOSE ISOMERASE"/>
    <property type="match status" value="1"/>
</dbReference>
<dbReference type="GO" id="GO:2001061">
    <property type="term" value="P:D-glycero-D-manno-heptose 7-phosphate biosynthetic process"/>
    <property type="evidence" value="ECO:0007669"/>
    <property type="project" value="UniProtKB-UniPathway"/>
</dbReference>
<feature type="binding site" evidence="9">
    <location>
        <position position="64"/>
    </location>
    <ligand>
        <name>Zn(2+)</name>
        <dbReference type="ChEBI" id="CHEBI:29105"/>
    </ligand>
</feature>
<reference evidence="11 12" key="1">
    <citation type="submission" date="2013-11" db="EMBL/GenBank/DDBJ databases">
        <title>Metagenomic analysis of a methanogenic consortium involved in long chain n-alkane degradation.</title>
        <authorList>
            <person name="Davidova I.A."/>
            <person name="Callaghan A.V."/>
            <person name="Wawrik B."/>
            <person name="Pruitt S."/>
            <person name="Marks C."/>
            <person name="Duncan K.E."/>
            <person name="Suflita J.M."/>
        </authorList>
    </citation>
    <scope>NUCLEOTIDE SEQUENCE [LARGE SCALE GENOMIC DNA]</scope>
    <source>
        <strain evidence="11 12">SPR</strain>
    </source>
</reference>
<dbReference type="InterPro" id="IPR035461">
    <property type="entry name" value="GmhA/DiaA"/>
</dbReference>
<feature type="domain" description="SIS" evidence="10">
    <location>
        <begin position="36"/>
        <end position="190"/>
    </location>
</feature>
<feature type="binding site" evidence="9">
    <location>
        <position position="60"/>
    </location>
    <ligand>
        <name>Zn(2+)</name>
        <dbReference type="ChEBI" id="CHEBI:29105"/>
    </ligand>
</feature>
<feature type="binding site" evidence="9">
    <location>
        <begin position="51"/>
        <end position="53"/>
    </location>
    <ligand>
        <name>substrate</name>
    </ligand>
</feature>
<comment type="subcellular location">
    <subcellularLocation>
        <location evidence="2 9">Cytoplasm</location>
    </subcellularLocation>
</comment>
<dbReference type="STRING" id="1429043.X474_21160"/>
<dbReference type="FunCoup" id="A0A0D2GB14">
    <property type="interactions" value="156"/>
</dbReference>
<feature type="binding site" evidence="9">
    <location>
        <position position="170"/>
    </location>
    <ligand>
        <name>Zn(2+)</name>
        <dbReference type="ChEBI" id="CHEBI:29105"/>
    </ligand>
</feature>
<evidence type="ECO:0000256" key="2">
    <source>
        <dbReference type="ARBA" id="ARBA00004496"/>
    </source>
</evidence>
<dbReference type="InterPro" id="IPR001347">
    <property type="entry name" value="SIS_dom"/>
</dbReference>
<dbReference type="SUPFAM" id="SSF53697">
    <property type="entry name" value="SIS domain"/>
    <property type="match status" value="1"/>
</dbReference>
<dbReference type="GO" id="GO:0005737">
    <property type="term" value="C:cytoplasm"/>
    <property type="evidence" value="ECO:0007669"/>
    <property type="project" value="UniProtKB-SubCell"/>
</dbReference>
<comment type="pathway">
    <text evidence="9">Carbohydrate biosynthesis; D-glycero-D-manno-heptose 7-phosphate biosynthesis; D-glycero-alpha-D-manno-heptose 7-phosphate and D-glycero-beta-D-manno-heptose 7-phosphate from sedoheptulose 7-phosphate: step 1/1.</text>
</comment>
<dbReference type="CDD" id="cd05006">
    <property type="entry name" value="SIS_GmhA"/>
    <property type="match status" value="1"/>
</dbReference>